<accession>A0A0D8B699</accession>
<protein>
    <submittedName>
        <fullName evidence="2">Uncharacterized protein</fullName>
    </submittedName>
</protein>
<reference evidence="3" key="1">
    <citation type="submission" date="2015-02" db="EMBL/GenBank/DDBJ databases">
        <title>Draft Genome of Frankia sp. CpI1-S.</title>
        <authorList>
            <person name="Oshone R.T."/>
            <person name="Ngom M."/>
            <person name="Ghodhbane-Gtari F."/>
            <person name="Gtari M."/>
            <person name="Morris K."/>
            <person name="Thomas K."/>
            <person name="Sen A."/>
            <person name="Tisa L.S."/>
        </authorList>
    </citation>
    <scope>NUCLEOTIDE SEQUENCE [LARGE SCALE GENOMIC DNA]</scope>
    <source>
        <strain evidence="3">CpI1-S</strain>
    </source>
</reference>
<evidence type="ECO:0000256" key="1">
    <source>
        <dbReference type="SAM" id="MobiDB-lite"/>
    </source>
</evidence>
<feature type="region of interest" description="Disordered" evidence="1">
    <location>
        <begin position="40"/>
        <end position="61"/>
    </location>
</feature>
<gene>
    <name evidence="2" type="ORF">FF36_05919</name>
</gene>
<name>A0A0D8B699_9ACTN</name>
<organism evidence="2 3">
    <name type="scientific">Frankia torreyi</name>
    <dbReference type="NCBI Taxonomy" id="1856"/>
    <lineage>
        <taxon>Bacteria</taxon>
        <taxon>Bacillati</taxon>
        <taxon>Actinomycetota</taxon>
        <taxon>Actinomycetes</taxon>
        <taxon>Frankiales</taxon>
        <taxon>Frankiaceae</taxon>
        <taxon>Frankia</taxon>
    </lineage>
</organism>
<dbReference type="InterPro" id="IPR046041">
    <property type="entry name" value="DUF5999"/>
</dbReference>
<keyword evidence="3" id="KW-1185">Reference proteome</keyword>
<evidence type="ECO:0000313" key="2">
    <source>
        <dbReference type="EMBL" id="KJE19798.1"/>
    </source>
</evidence>
<dbReference type="Pfam" id="PF19462">
    <property type="entry name" value="DUF5999"/>
    <property type="match status" value="1"/>
</dbReference>
<dbReference type="EMBL" id="JYFN01000084">
    <property type="protein sequence ID" value="KJE19798.1"/>
    <property type="molecule type" value="Genomic_DNA"/>
</dbReference>
<dbReference type="AlphaFoldDB" id="A0A0D8B699"/>
<comment type="caution">
    <text evidence="2">The sequence shown here is derived from an EMBL/GenBank/DDBJ whole genome shotgun (WGS) entry which is preliminary data.</text>
</comment>
<proteinExistence type="predicted"/>
<evidence type="ECO:0000313" key="3">
    <source>
        <dbReference type="Proteomes" id="UP000032545"/>
    </source>
</evidence>
<feature type="compositionally biased region" description="Low complexity" evidence="1">
    <location>
        <begin position="52"/>
        <end position="61"/>
    </location>
</feature>
<dbReference type="OrthoDB" id="3217111at2"/>
<sequence>MTNQHWDQGWSLLCNGVILFDDTGEILPTGRTVEPRRALPRAACAPRPPAPRRASQAPVRV</sequence>
<dbReference type="PATRIC" id="fig|1502723.3.peg.6711"/>
<dbReference type="Proteomes" id="UP000032545">
    <property type="component" value="Unassembled WGS sequence"/>
</dbReference>
<reference evidence="2 3" key="2">
    <citation type="journal article" date="2016" name="Genome Announc.">
        <title>Permanent Draft Genome Sequences for Two Variants of Frankia sp. Strain CpI1, the First Frankia Strain Isolated from Root Nodules of Comptonia peregrina.</title>
        <authorList>
            <person name="Oshone R."/>
            <person name="Hurst S.G.IV."/>
            <person name="Abebe-Akele F."/>
            <person name="Simpson S."/>
            <person name="Morris K."/>
            <person name="Thomas W.K."/>
            <person name="Tisa L.S."/>
        </authorList>
    </citation>
    <scope>NUCLEOTIDE SEQUENCE [LARGE SCALE GENOMIC DNA]</scope>
    <source>
        <strain evidence="3">CpI1-S</strain>
    </source>
</reference>